<feature type="coiled-coil region" evidence="4">
    <location>
        <begin position="232"/>
        <end position="259"/>
    </location>
</feature>
<evidence type="ECO:0000313" key="8">
    <source>
        <dbReference type="Proteomes" id="UP000198771"/>
    </source>
</evidence>
<dbReference type="PANTHER" id="PTHR43140:SF1">
    <property type="entry name" value="TYPE I RESTRICTION ENZYME ECOKI SPECIFICITY SUBUNIT"/>
    <property type="match status" value="1"/>
</dbReference>
<evidence type="ECO:0000256" key="4">
    <source>
        <dbReference type="SAM" id="Coils"/>
    </source>
</evidence>
<dbReference type="SUPFAM" id="SSF116734">
    <property type="entry name" value="DNA methylase specificity domain"/>
    <property type="match status" value="2"/>
</dbReference>
<dbReference type="SUPFAM" id="SSF47413">
    <property type="entry name" value="lambda repressor-like DNA-binding domains"/>
    <property type="match status" value="1"/>
</dbReference>
<feature type="region of interest" description="Disordered" evidence="5">
    <location>
        <begin position="551"/>
        <end position="570"/>
    </location>
</feature>
<dbReference type="CDD" id="cd17282">
    <property type="entry name" value="RMtype1_S_Eco16444ORF1681_TRD1-CR1_like"/>
    <property type="match status" value="1"/>
</dbReference>
<sequence length="659" mass="72210">MTLETFFDKFNLFADAPGAVGKIRELVLEWAVRGRLVSQDAKDETAKTLLKRVATTAKTRRRGTNLQEEIEGPFQIPKTWEWVRLPHVLTKLTDGTHHSPPNGTSGDFMYVTAKNIKTDGVLLDSITYVTKKVHDEIYSRCDPSFGDILYIKDGATTGIATINQIKEPFSMLSSVALLKPSEAIFNRYLLWAMRSPFFYSETRGAMKGAAITRVTLSVMAASLLPLPPLAEQKRIVAKVDELMALCDQLEAQQQERETRHADLARAAMARFADAPTPANLNFLFHPSYIISPADLRKTILTLAVQGKLVLQDPDDEPAEKFLTLIQNRLAMFKAGRSFRNGIDEKDSVKPFELPPGWAWSRFRELGEFGRGKSKHRPRNDSSLFVGGTHRLVQTGDVARANGAIQTYTALYNDVGLAQSKIWPAGTLCITIAANIADSGILGFDACFPDSVVGFIPAEPIPSVRYFEYFMRTAKEHLEKFAPATAQKNINLGILEQVWIPIPPLAEQRRIVAKVDQLMALVDELEVRLAASRTSAENLLTALVAELTGTTNGRKVSASPAKPDTSVLRPAVQPTPAAPIASTSLPSAPVTPAPPAAPKNARTLAELRKAAGLSQSAVAQAMGLNQAYISQMETGKRAINEAQQRQLAELLGVSSDIIRC</sequence>
<dbReference type="InterPro" id="IPR001387">
    <property type="entry name" value="Cro/C1-type_HTH"/>
</dbReference>
<dbReference type="InterPro" id="IPR051212">
    <property type="entry name" value="Type-I_RE_S_subunit"/>
</dbReference>
<proteinExistence type="inferred from homology"/>
<dbReference type="SMART" id="SM00530">
    <property type="entry name" value="HTH_XRE"/>
    <property type="match status" value="1"/>
</dbReference>
<keyword evidence="8" id="KW-1185">Reference proteome</keyword>
<name>A0A1G6D5A3_9BACT</name>
<keyword evidence="2" id="KW-0680">Restriction system</keyword>
<evidence type="ECO:0000259" key="6">
    <source>
        <dbReference type="PROSITE" id="PS50943"/>
    </source>
</evidence>
<reference evidence="7 8" key="1">
    <citation type="submission" date="2016-10" db="EMBL/GenBank/DDBJ databases">
        <authorList>
            <person name="de Groot N.N."/>
        </authorList>
    </citation>
    <scope>NUCLEOTIDE SEQUENCE [LARGE SCALE GENOMIC DNA]</scope>
    <source>
        <strain evidence="7 8">ASO4-2</strain>
    </source>
</reference>
<dbReference type="GO" id="GO:0003677">
    <property type="term" value="F:DNA binding"/>
    <property type="evidence" value="ECO:0007669"/>
    <property type="project" value="UniProtKB-KW"/>
</dbReference>
<evidence type="ECO:0000256" key="1">
    <source>
        <dbReference type="ARBA" id="ARBA00010923"/>
    </source>
</evidence>
<dbReference type="InterPro" id="IPR000055">
    <property type="entry name" value="Restrct_endonuc_typeI_TRD"/>
</dbReference>
<feature type="region of interest" description="Disordered" evidence="5">
    <location>
        <begin position="575"/>
        <end position="598"/>
    </location>
</feature>
<dbReference type="OrthoDB" id="5363772at2"/>
<keyword evidence="3" id="KW-0238">DNA-binding</keyword>
<evidence type="ECO:0000256" key="3">
    <source>
        <dbReference type="ARBA" id="ARBA00023125"/>
    </source>
</evidence>
<dbReference type="EMBL" id="FMXO01000010">
    <property type="protein sequence ID" value="SDB40239.1"/>
    <property type="molecule type" value="Genomic_DNA"/>
</dbReference>
<dbReference type="Gene3D" id="1.10.260.40">
    <property type="entry name" value="lambda repressor-like DNA-binding domains"/>
    <property type="match status" value="1"/>
</dbReference>
<dbReference type="PROSITE" id="PS50943">
    <property type="entry name" value="HTH_CROC1"/>
    <property type="match status" value="1"/>
</dbReference>
<dbReference type="AlphaFoldDB" id="A0A1G6D5A3"/>
<organism evidence="7 8">
    <name type="scientific">Desulfonatronum thiosulfatophilum</name>
    <dbReference type="NCBI Taxonomy" id="617002"/>
    <lineage>
        <taxon>Bacteria</taxon>
        <taxon>Pseudomonadati</taxon>
        <taxon>Thermodesulfobacteriota</taxon>
        <taxon>Desulfovibrionia</taxon>
        <taxon>Desulfovibrionales</taxon>
        <taxon>Desulfonatronaceae</taxon>
        <taxon>Desulfonatronum</taxon>
    </lineage>
</organism>
<evidence type="ECO:0000256" key="5">
    <source>
        <dbReference type="SAM" id="MobiDB-lite"/>
    </source>
</evidence>
<evidence type="ECO:0000313" key="7">
    <source>
        <dbReference type="EMBL" id="SDB40239.1"/>
    </source>
</evidence>
<evidence type="ECO:0000256" key="2">
    <source>
        <dbReference type="ARBA" id="ARBA00022747"/>
    </source>
</evidence>
<dbReference type="InterPro" id="IPR010982">
    <property type="entry name" value="Lambda_DNA-bd_dom_sf"/>
</dbReference>
<dbReference type="Pfam" id="PF01420">
    <property type="entry name" value="Methylase_S"/>
    <property type="match status" value="2"/>
</dbReference>
<feature type="domain" description="HTH cro/C1-type" evidence="6">
    <location>
        <begin position="603"/>
        <end position="657"/>
    </location>
</feature>
<keyword evidence="4" id="KW-0175">Coiled coil</keyword>
<accession>A0A1G6D5A3</accession>
<protein>
    <submittedName>
        <fullName evidence="7">Type I restriction enzyme, S subunit</fullName>
    </submittedName>
</protein>
<comment type="similarity">
    <text evidence="1">Belongs to the type-I restriction system S methylase family.</text>
</comment>
<dbReference type="PANTHER" id="PTHR43140">
    <property type="entry name" value="TYPE-1 RESTRICTION ENZYME ECOKI SPECIFICITY PROTEIN"/>
    <property type="match status" value="1"/>
</dbReference>
<dbReference type="CDD" id="cd17246">
    <property type="entry name" value="RMtype1_S_SonII-TRD2-CR2_like"/>
    <property type="match status" value="1"/>
</dbReference>
<dbReference type="Pfam" id="PF13560">
    <property type="entry name" value="HTH_31"/>
    <property type="match status" value="1"/>
</dbReference>
<dbReference type="GO" id="GO:0009307">
    <property type="term" value="P:DNA restriction-modification system"/>
    <property type="evidence" value="ECO:0007669"/>
    <property type="project" value="UniProtKB-KW"/>
</dbReference>
<dbReference type="CDD" id="cd00093">
    <property type="entry name" value="HTH_XRE"/>
    <property type="match status" value="1"/>
</dbReference>
<dbReference type="InterPro" id="IPR044946">
    <property type="entry name" value="Restrct_endonuc_typeI_TRD_sf"/>
</dbReference>
<dbReference type="STRING" id="617002.SAMN05660653_01926"/>
<dbReference type="Proteomes" id="UP000198771">
    <property type="component" value="Unassembled WGS sequence"/>
</dbReference>
<dbReference type="Gene3D" id="3.90.220.20">
    <property type="entry name" value="DNA methylase specificity domains"/>
    <property type="match status" value="2"/>
</dbReference>
<dbReference type="RefSeq" id="WP_161946275.1">
    <property type="nucleotide sequence ID" value="NZ_FMXO01000010.1"/>
</dbReference>
<gene>
    <name evidence="7" type="ORF">SAMN05660653_01926</name>
</gene>